<name>A0ABV9I353_9FLAO</name>
<feature type="region of interest" description="Disordered" evidence="1">
    <location>
        <begin position="291"/>
        <end position="335"/>
    </location>
</feature>
<dbReference type="RefSeq" id="WP_379982995.1">
    <property type="nucleotide sequence ID" value="NZ_JBHSFV010000025.1"/>
</dbReference>
<protein>
    <submittedName>
        <fullName evidence="2">Uncharacterized protein</fullName>
    </submittedName>
</protein>
<evidence type="ECO:0000313" key="3">
    <source>
        <dbReference type="Proteomes" id="UP001596043"/>
    </source>
</evidence>
<feature type="compositionally biased region" description="Polar residues" evidence="1">
    <location>
        <begin position="28"/>
        <end position="37"/>
    </location>
</feature>
<accession>A0ABV9I353</accession>
<dbReference type="Proteomes" id="UP001596043">
    <property type="component" value="Unassembled WGS sequence"/>
</dbReference>
<feature type="compositionally biased region" description="Acidic residues" evidence="1">
    <location>
        <begin position="1"/>
        <end position="16"/>
    </location>
</feature>
<feature type="region of interest" description="Disordered" evidence="1">
    <location>
        <begin position="226"/>
        <end position="248"/>
    </location>
</feature>
<keyword evidence="3" id="KW-1185">Reference proteome</keyword>
<reference evidence="3" key="1">
    <citation type="journal article" date="2019" name="Int. J. Syst. Evol. Microbiol.">
        <title>The Global Catalogue of Microorganisms (GCM) 10K type strain sequencing project: providing services to taxonomists for standard genome sequencing and annotation.</title>
        <authorList>
            <consortium name="The Broad Institute Genomics Platform"/>
            <consortium name="The Broad Institute Genome Sequencing Center for Infectious Disease"/>
            <person name="Wu L."/>
            <person name="Ma J."/>
        </authorList>
    </citation>
    <scope>NUCLEOTIDE SEQUENCE [LARGE SCALE GENOMIC DNA]</scope>
    <source>
        <strain evidence="3">YJ-61-S</strain>
    </source>
</reference>
<sequence length="335" mass="37355">MDDELEKEIQEALDDTNQDRILEVPISEAQSPLNQAVKTGDIADVSKKGTSDNASFRKTAEDAHANEKTQQIIADAPQQHIGEESSNSQEKETPQAIISDKQATQTAEALLGMADNFLAVGGGFFVKITKHEEFFEFEELVEVIDTQNEKNIKRIRLDQDDKALLTPLLAQVIKSKTKQLTPEQQLLGAIISVIVKKAQTVMEVRNENKSLEGRILQIVREAKLPEATNSQQAQEEQEEATTDTAQEEVFVKEQVVAPRYDELESDEQAFHNTAYTPTSVMDEMHLVYEEVSTPEVNQKQGITSSSSKSSQKKRQATKTSLQDQDGNFQDSDDTS</sequence>
<feature type="compositionally biased region" description="Basic and acidic residues" evidence="1">
    <location>
        <begin position="58"/>
        <end position="67"/>
    </location>
</feature>
<evidence type="ECO:0000313" key="2">
    <source>
        <dbReference type="EMBL" id="MFC4636623.1"/>
    </source>
</evidence>
<comment type="caution">
    <text evidence="2">The sequence shown here is derived from an EMBL/GenBank/DDBJ whole genome shotgun (WGS) entry which is preliminary data.</text>
</comment>
<feature type="region of interest" description="Disordered" evidence="1">
    <location>
        <begin position="78"/>
        <end position="97"/>
    </location>
</feature>
<organism evidence="2 3">
    <name type="scientific">Dokdonia ponticola</name>
    <dbReference type="NCBI Taxonomy" id="2041041"/>
    <lineage>
        <taxon>Bacteria</taxon>
        <taxon>Pseudomonadati</taxon>
        <taxon>Bacteroidota</taxon>
        <taxon>Flavobacteriia</taxon>
        <taxon>Flavobacteriales</taxon>
        <taxon>Flavobacteriaceae</taxon>
        <taxon>Dokdonia</taxon>
    </lineage>
</organism>
<feature type="region of interest" description="Disordered" evidence="1">
    <location>
        <begin position="1"/>
        <end position="20"/>
    </location>
</feature>
<proteinExistence type="predicted"/>
<dbReference type="EMBL" id="JBHSFV010000025">
    <property type="protein sequence ID" value="MFC4636623.1"/>
    <property type="molecule type" value="Genomic_DNA"/>
</dbReference>
<gene>
    <name evidence="2" type="ORF">ACFO3O_22150</name>
</gene>
<evidence type="ECO:0000256" key="1">
    <source>
        <dbReference type="SAM" id="MobiDB-lite"/>
    </source>
</evidence>
<feature type="region of interest" description="Disordered" evidence="1">
    <location>
        <begin position="25"/>
        <end position="69"/>
    </location>
</feature>
<feature type="compositionally biased region" description="Low complexity" evidence="1">
    <location>
        <begin position="298"/>
        <end position="309"/>
    </location>
</feature>